<dbReference type="Pfam" id="PF03466">
    <property type="entry name" value="LysR_substrate"/>
    <property type="match status" value="1"/>
</dbReference>
<organism evidence="6 7">
    <name type="scientific">Mariprofundus erugo</name>
    <dbReference type="NCBI Taxonomy" id="2528639"/>
    <lineage>
        <taxon>Bacteria</taxon>
        <taxon>Pseudomonadati</taxon>
        <taxon>Pseudomonadota</taxon>
        <taxon>Candidatius Mariprofundia</taxon>
        <taxon>Mariprofundales</taxon>
        <taxon>Mariprofundaceae</taxon>
        <taxon>Mariprofundus</taxon>
    </lineage>
</organism>
<keyword evidence="7" id="KW-1185">Reference proteome</keyword>
<dbReference type="PROSITE" id="PS50931">
    <property type="entry name" value="HTH_LYSR"/>
    <property type="match status" value="1"/>
</dbReference>
<dbReference type="AlphaFoldDB" id="A0A5R9GPY8"/>
<dbReference type="InterPro" id="IPR036388">
    <property type="entry name" value="WH-like_DNA-bd_sf"/>
</dbReference>
<keyword evidence="2" id="KW-0805">Transcription regulation</keyword>
<dbReference type="InterPro" id="IPR005119">
    <property type="entry name" value="LysR_subst-bd"/>
</dbReference>
<dbReference type="Proteomes" id="UP000306585">
    <property type="component" value="Unassembled WGS sequence"/>
</dbReference>
<dbReference type="SUPFAM" id="SSF46785">
    <property type="entry name" value="Winged helix' DNA-binding domain"/>
    <property type="match status" value="1"/>
</dbReference>
<dbReference type="InterPro" id="IPR036390">
    <property type="entry name" value="WH_DNA-bd_sf"/>
</dbReference>
<dbReference type="InterPro" id="IPR058163">
    <property type="entry name" value="LysR-type_TF_proteobact-type"/>
</dbReference>
<evidence type="ECO:0000259" key="5">
    <source>
        <dbReference type="PROSITE" id="PS50931"/>
    </source>
</evidence>
<evidence type="ECO:0000256" key="2">
    <source>
        <dbReference type="ARBA" id="ARBA00023015"/>
    </source>
</evidence>
<name>A0A5R9GPY8_9PROT</name>
<dbReference type="GO" id="GO:0006351">
    <property type="term" value="P:DNA-templated transcription"/>
    <property type="evidence" value="ECO:0007669"/>
    <property type="project" value="TreeGrafter"/>
</dbReference>
<keyword evidence="3" id="KW-0238">DNA-binding</keyword>
<sequence>MNWDDLRLFLAVARTGSISAAARSLKVQHSTVSRRMSGLEKKLGVRLLERKKSGYELTPAGETLRLAASNIEHEIFDVDARLLGGDTKLSGELHIATTTAMASGVLMPIFSRFKELHPDVEMHIVCSNRNVSLVEREADIAIRQTNTPPKNLIGCQLGTMATAAYGNREYLGDLEARGAKPEWLGVSCCGFHRNWTKKASGVKRHGFYTDDVLLTMAALKTMPGLAYLPCADGDRDPELKRYAPPDPEMNLGLWLLYHPDLQHTVRVQLFRDYMLAAIGDIDHLLLGER</sequence>
<dbReference type="GO" id="GO:0003700">
    <property type="term" value="F:DNA-binding transcription factor activity"/>
    <property type="evidence" value="ECO:0007669"/>
    <property type="project" value="InterPro"/>
</dbReference>
<dbReference type="Gene3D" id="1.10.10.10">
    <property type="entry name" value="Winged helix-like DNA-binding domain superfamily/Winged helix DNA-binding domain"/>
    <property type="match status" value="1"/>
</dbReference>
<evidence type="ECO:0000256" key="3">
    <source>
        <dbReference type="ARBA" id="ARBA00023125"/>
    </source>
</evidence>
<feature type="domain" description="HTH lysR-type" evidence="5">
    <location>
        <begin position="1"/>
        <end position="58"/>
    </location>
</feature>
<dbReference type="Pfam" id="PF00126">
    <property type="entry name" value="HTH_1"/>
    <property type="match status" value="1"/>
</dbReference>
<evidence type="ECO:0000256" key="4">
    <source>
        <dbReference type="ARBA" id="ARBA00023163"/>
    </source>
</evidence>
<dbReference type="SUPFAM" id="SSF53850">
    <property type="entry name" value="Periplasmic binding protein-like II"/>
    <property type="match status" value="1"/>
</dbReference>
<dbReference type="PANTHER" id="PTHR30537">
    <property type="entry name" value="HTH-TYPE TRANSCRIPTIONAL REGULATOR"/>
    <property type="match status" value="1"/>
</dbReference>
<dbReference type="GO" id="GO:0043565">
    <property type="term" value="F:sequence-specific DNA binding"/>
    <property type="evidence" value="ECO:0007669"/>
    <property type="project" value="TreeGrafter"/>
</dbReference>
<comment type="caution">
    <text evidence="6">The sequence shown here is derived from an EMBL/GenBank/DDBJ whole genome shotgun (WGS) entry which is preliminary data.</text>
</comment>
<dbReference type="FunFam" id="1.10.10.10:FF:000001">
    <property type="entry name" value="LysR family transcriptional regulator"/>
    <property type="match status" value="1"/>
</dbReference>
<evidence type="ECO:0000313" key="6">
    <source>
        <dbReference type="EMBL" id="TLS66337.1"/>
    </source>
</evidence>
<comment type="similarity">
    <text evidence="1">Belongs to the LysR transcriptional regulatory family.</text>
</comment>
<accession>A0A5R9GPY8</accession>
<evidence type="ECO:0000313" key="7">
    <source>
        <dbReference type="Proteomes" id="UP000306585"/>
    </source>
</evidence>
<gene>
    <name evidence="6" type="ORF">FEF65_10960</name>
</gene>
<reference evidence="6 7" key="1">
    <citation type="journal article" date="2019" name="Appl. Environ. Microbiol.">
        <title>Environmental Evidence and Genomic Insight of Iron-oxidizing Bacteria Preference Towards More Corrosion Resistant Stainless Steel at Higher Salinities.</title>
        <authorList>
            <person name="Garrison C.E."/>
            <person name="Price K.A."/>
            <person name="Field E.K."/>
        </authorList>
    </citation>
    <scope>NUCLEOTIDE SEQUENCE [LARGE SCALE GENOMIC DNA]</scope>
    <source>
        <strain evidence="6 7">P3</strain>
    </source>
</reference>
<proteinExistence type="inferred from homology"/>
<protein>
    <submittedName>
        <fullName evidence="6">LysR family transcriptional regulator</fullName>
    </submittedName>
</protein>
<dbReference type="InterPro" id="IPR000847">
    <property type="entry name" value="LysR_HTH_N"/>
</dbReference>
<dbReference type="EMBL" id="VBRY01000010">
    <property type="protein sequence ID" value="TLS66337.1"/>
    <property type="molecule type" value="Genomic_DNA"/>
</dbReference>
<dbReference type="PANTHER" id="PTHR30537:SF3">
    <property type="entry name" value="TRANSCRIPTIONAL REGULATORY PROTEIN"/>
    <property type="match status" value="1"/>
</dbReference>
<keyword evidence="4" id="KW-0804">Transcription</keyword>
<dbReference type="Gene3D" id="3.40.190.290">
    <property type="match status" value="1"/>
</dbReference>
<evidence type="ECO:0000256" key="1">
    <source>
        <dbReference type="ARBA" id="ARBA00009437"/>
    </source>
</evidence>